<feature type="region of interest" description="Disordered" evidence="1">
    <location>
        <begin position="48"/>
        <end position="70"/>
    </location>
</feature>
<reference evidence="2" key="1">
    <citation type="submission" date="2018-04" db="EMBL/GenBank/DDBJ databases">
        <title>WGS assembly of Panicum hallii.</title>
        <authorList>
            <person name="Lovell J."/>
            <person name="Jenkins J."/>
            <person name="Lowry D."/>
            <person name="Mamidi S."/>
            <person name="Sreedasyam A."/>
            <person name="Weng X."/>
            <person name="Barry K."/>
            <person name="Bonette J."/>
            <person name="Campitelli B."/>
            <person name="Daum C."/>
            <person name="Gordon S."/>
            <person name="Gould B."/>
            <person name="Lipzen A."/>
            <person name="Macqueen A."/>
            <person name="Palacio-Mejia J."/>
            <person name="Plott C."/>
            <person name="Shakirov E."/>
            <person name="Shu S."/>
            <person name="Yoshinaga Y."/>
            <person name="Zane M."/>
            <person name="Rokhsar D."/>
            <person name="Grimwood J."/>
            <person name="Schmutz J."/>
            <person name="Juenger T."/>
        </authorList>
    </citation>
    <scope>NUCLEOTIDE SEQUENCE [LARGE SCALE GENOMIC DNA]</scope>
    <source>
        <strain evidence="2">FIL2</strain>
    </source>
</reference>
<proteinExistence type="predicted"/>
<evidence type="ECO:0000313" key="2">
    <source>
        <dbReference type="EMBL" id="PVH31006.1"/>
    </source>
</evidence>
<organism evidence="2">
    <name type="scientific">Panicum hallii</name>
    <dbReference type="NCBI Taxonomy" id="206008"/>
    <lineage>
        <taxon>Eukaryota</taxon>
        <taxon>Viridiplantae</taxon>
        <taxon>Streptophyta</taxon>
        <taxon>Embryophyta</taxon>
        <taxon>Tracheophyta</taxon>
        <taxon>Spermatophyta</taxon>
        <taxon>Magnoliopsida</taxon>
        <taxon>Liliopsida</taxon>
        <taxon>Poales</taxon>
        <taxon>Poaceae</taxon>
        <taxon>PACMAD clade</taxon>
        <taxon>Panicoideae</taxon>
        <taxon>Panicodae</taxon>
        <taxon>Paniceae</taxon>
        <taxon>Panicinae</taxon>
        <taxon>Panicum</taxon>
        <taxon>Panicum sect. Panicum</taxon>
    </lineage>
</organism>
<dbReference type="EMBL" id="CM008054">
    <property type="protein sequence ID" value="PVH31006.1"/>
    <property type="molecule type" value="Genomic_DNA"/>
</dbReference>
<protein>
    <submittedName>
        <fullName evidence="2">Uncharacterized protein</fullName>
    </submittedName>
</protein>
<dbReference type="Proteomes" id="UP000243499">
    <property type="component" value="Chromosome 9"/>
</dbReference>
<gene>
    <name evidence="2" type="ORF">PAHAL_9G035100</name>
</gene>
<name>A0A2T8HZZ2_9POAL</name>
<accession>A0A2T8HZZ2</accession>
<dbReference type="Gramene" id="PVH31006">
    <property type="protein sequence ID" value="PVH31006"/>
    <property type="gene ID" value="PAHAL_9G035100"/>
</dbReference>
<sequence length="172" mass="18837">MRSTKNTERPVFQSDANHAPTCTVRMCSACSSADSSCLMCRWGNREAPWPRKTTAPRTDGPQSPHRGRGVLAPSGARIIARPLAWRLGASAVAPCRSSGLALFTELYQLPYPRCLVGQVSARSSSRGRMDDRATRGVIWPAALAIGPNPREQFADRAVAVHRRRPKVSCRCH</sequence>
<evidence type="ECO:0000256" key="1">
    <source>
        <dbReference type="SAM" id="MobiDB-lite"/>
    </source>
</evidence>
<dbReference type="AlphaFoldDB" id="A0A2T8HZZ2"/>